<dbReference type="EMBL" id="LAFY01004086">
    <property type="protein sequence ID" value="KJX95240.1"/>
    <property type="molecule type" value="Genomic_DNA"/>
</dbReference>
<dbReference type="PANTHER" id="PTHR31956">
    <property type="entry name" value="NON-SPECIFIC PHOSPHOLIPASE C4-RELATED"/>
    <property type="match status" value="1"/>
</dbReference>
<name>A0A0F4GGA0_9PEZI</name>
<proteinExistence type="predicted"/>
<dbReference type="GO" id="GO:0016788">
    <property type="term" value="F:hydrolase activity, acting on ester bonds"/>
    <property type="evidence" value="ECO:0007669"/>
    <property type="project" value="InterPro"/>
</dbReference>
<evidence type="ECO:0000256" key="1">
    <source>
        <dbReference type="ARBA" id="ARBA00022801"/>
    </source>
</evidence>
<dbReference type="InterPro" id="IPR017850">
    <property type="entry name" value="Alkaline_phosphatase_core_sf"/>
</dbReference>
<keyword evidence="1" id="KW-0378">Hydrolase</keyword>
<dbReference type="OrthoDB" id="5135119at2759"/>
<gene>
    <name evidence="2" type="ORF">TI39_contig4126g00019</name>
</gene>
<dbReference type="STRING" id="1047168.A0A0F4GGA0"/>
<protein>
    <recommendedName>
        <fullName evidence="4">Acid phosphatase like protein</fullName>
    </recommendedName>
</protein>
<dbReference type="PANTHER" id="PTHR31956:SF15">
    <property type="entry name" value="ACID PHOSPHATASE PHOA"/>
    <property type="match status" value="1"/>
</dbReference>
<comment type="caution">
    <text evidence="2">The sequence shown here is derived from an EMBL/GenBank/DDBJ whole genome shotgun (WGS) entry which is preliminary data.</text>
</comment>
<dbReference type="Gene3D" id="3.40.720.10">
    <property type="entry name" value="Alkaline Phosphatase, subunit A"/>
    <property type="match status" value="1"/>
</dbReference>
<accession>A0A0F4GGA0</accession>
<dbReference type="Pfam" id="PF04185">
    <property type="entry name" value="Phosphoesterase"/>
    <property type="match status" value="1"/>
</dbReference>
<keyword evidence="3" id="KW-1185">Reference proteome</keyword>
<evidence type="ECO:0008006" key="4">
    <source>
        <dbReference type="Google" id="ProtNLM"/>
    </source>
</evidence>
<sequence>MALTSLLRLDICGRSRPWVFSKTAGVYVVLGWKHADTFCDSFDLVLYSNSRAMVTNVALLALGAVCAWAQTSDPASETNEPNKYTATDAAAVSAAQATAPTYSGTPQSQYKQGKVFDRFVEIWLENTDYDKAAGDSNLAYLASKGITLTNYFAVTHPSEPNYVASIGGDNFGMDNDNFIQIADNTSTVVDLLEDKGISWGTYQEDMPFSGFEGKAWVNQKTKANDYVRKHNPPVIYNANTSQRRLSYQKNITQFYVDLNNQRLPQWSFITPNMSSDGHDTSVTTAGTWSRNFLDPLLSNDYFNSRTLVLLTFDENHTYNTGNRVFSILLGGAVPGSLQGTKDTQFYDHYSDIATVEANWDLHTLGRWDVGANVFKLVAETTGDTYTPWDAVTGDNPSVFLNGSFSGPFSSQKNAYPVPNTSAKSPSTGRTVLPSIVDKYSSQQSSKNMYYNNGVMVPDGQHPPQGY</sequence>
<dbReference type="InterPro" id="IPR007312">
    <property type="entry name" value="Phosphoesterase"/>
</dbReference>
<evidence type="ECO:0000313" key="3">
    <source>
        <dbReference type="Proteomes" id="UP000033647"/>
    </source>
</evidence>
<organism evidence="2 3">
    <name type="scientific">Zymoseptoria brevis</name>
    <dbReference type="NCBI Taxonomy" id="1047168"/>
    <lineage>
        <taxon>Eukaryota</taxon>
        <taxon>Fungi</taxon>
        <taxon>Dikarya</taxon>
        <taxon>Ascomycota</taxon>
        <taxon>Pezizomycotina</taxon>
        <taxon>Dothideomycetes</taxon>
        <taxon>Dothideomycetidae</taxon>
        <taxon>Mycosphaerellales</taxon>
        <taxon>Mycosphaerellaceae</taxon>
        <taxon>Zymoseptoria</taxon>
    </lineage>
</organism>
<reference evidence="2 3" key="1">
    <citation type="submission" date="2015-03" db="EMBL/GenBank/DDBJ databases">
        <title>RNA-seq based gene annotation and comparative genomics of four Zymoseptoria species reveal species-specific pathogenicity related genes and transposable element activity.</title>
        <authorList>
            <person name="Grandaubert J."/>
            <person name="Bhattacharyya A."/>
            <person name="Stukenbrock E.H."/>
        </authorList>
    </citation>
    <scope>NUCLEOTIDE SEQUENCE [LARGE SCALE GENOMIC DNA]</scope>
    <source>
        <strain evidence="2 3">Zb18110</strain>
    </source>
</reference>
<dbReference type="FunFam" id="3.40.720.10:FF:000064">
    <property type="entry name" value="Probable acid phosphatase Pho610"/>
    <property type="match status" value="1"/>
</dbReference>
<evidence type="ECO:0000313" key="2">
    <source>
        <dbReference type="EMBL" id="KJX95240.1"/>
    </source>
</evidence>
<dbReference type="GO" id="GO:0009395">
    <property type="term" value="P:phospholipid catabolic process"/>
    <property type="evidence" value="ECO:0007669"/>
    <property type="project" value="TreeGrafter"/>
</dbReference>
<dbReference type="AlphaFoldDB" id="A0A0F4GGA0"/>
<dbReference type="Proteomes" id="UP000033647">
    <property type="component" value="Unassembled WGS sequence"/>
</dbReference>